<protein>
    <submittedName>
        <fullName evidence="2">Uncharacterized protein</fullName>
    </submittedName>
</protein>
<accession>A0A1M2V2J4</accession>
<dbReference type="EMBL" id="MNAD01001723">
    <property type="protein sequence ID" value="OJT01756.1"/>
    <property type="molecule type" value="Genomic_DNA"/>
</dbReference>
<keyword evidence="3" id="KW-1185">Reference proteome</keyword>
<sequence>MSTTATIRFPPPPPTRNELTSEQRAKLIRTNNKLGQVLGSTPHVLDLTYRVPLQRPREAEPPRPKTPTSMKNPFRTHSRSKSSPKVDMDALRAISPDSVSSSSSSSGSSRRSSSSVRSIADNEQSWRSPYPARRPPLLRLSTPTSSRKPTLETIPGSPPFDEIAFSISDAPSFSIPSDAAVRREKMRRLRRRLGENVPTDLVFPSSPDESDSEEDSPLLSTPTSSASREWLLVHKPLPDEPFVSSTYERALPEVERPLPKVPTAMESLRARHRLFKERPKDKPSKGAHRLESIAENSKDAVTGDHIICVGVTASAGMHGKGKSRRFVQGEVSLDQIGGAWGGFGIGW</sequence>
<feature type="region of interest" description="Disordered" evidence="1">
    <location>
        <begin position="198"/>
        <end position="225"/>
    </location>
</feature>
<organism evidence="2 3">
    <name type="scientific">Trametes pubescens</name>
    <name type="common">White-rot fungus</name>
    <dbReference type="NCBI Taxonomy" id="154538"/>
    <lineage>
        <taxon>Eukaryota</taxon>
        <taxon>Fungi</taxon>
        <taxon>Dikarya</taxon>
        <taxon>Basidiomycota</taxon>
        <taxon>Agaricomycotina</taxon>
        <taxon>Agaricomycetes</taxon>
        <taxon>Polyporales</taxon>
        <taxon>Polyporaceae</taxon>
        <taxon>Trametes</taxon>
    </lineage>
</organism>
<evidence type="ECO:0000313" key="3">
    <source>
        <dbReference type="Proteomes" id="UP000184267"/>
    </source>
</evidence>
<dbReference type="OrthoDB" id="3215907at2759"/>
<dbReference type="OMA" id="SHPVIRF"/>
<evidence type="ECO:0000256" key="1">
    <source>
        <dbReference type="SAM" id="MobiDB-lite"/>
    </source>
</evidence>
<dbReference type="AlphaFoldDB" id="A0A1M2V2J4"/>
<feature type="compositionally biased region" description="Low complexity" evidence="1">
    <location>
        <begin position="127"/>
        <end position="147"/>
    </location>
</feature>
<comment type="caution">
    <text evidence="2">The sequence shown here is derived from an EMBL/GenBank/DDBJ whole genome shotgun (WGS) entry which is preliminary data.</text>
</comment>
<dbReference type="Proteomes" id="UP000184267">
    <property type="component" value="Unassembled WGS sequence"/>
</dbReference>
<evidence type="ECO:0000313" key="2">
    <source>
        <dbReference type="EMBL" id="OJT01756.1"/>
    </source>
</evidence>
<gene>
    <name evidence="2" type="ORF">TRAPUB_7812</name>
</gene>
<name>A0A1M2V2J4_TRAPU</name>
<proteinExistence type="predicted"/>
<feature type="compositionally biased region" description="Low complexity" evidence="1">
    <location>
        <begin position="98"/>
        <end position="118"/>
    </location>
</feature>
<feature type="region of interest" description="Disordered" evidence="1">
    <location>
        <begin position="1"/>
        <end position="162"/>
    </location>
</feature>
<dbReference type="STRING" id="154538.A0A1M2V2J4"/>
<reference evidence="2 3" key="1">
    <citation type="submission" date="2016-10" db="EMBL/GenBank/DDBJ databases">
        <title>Genome sequence of the basidiomycete white-rot fungus Trametes pubescens.</title>
        <authorList>
            <person name="Makela M.R."/>
            <person name="Granchi Z."/>
            <person name="Peng M."/>
            <person name="De Vries R.P."/>
            <person name="Grigoriev I."/>
            <person name="Riley R."/>
            <person name="Hilden K."/>
        </authorList>
    </citation>
    <scope>NUCLEOTIDE SEQUENCE [LARGE SCALE GENOMIC DNA]</scope>
    <source>
        <strain evidence="2 3">FBCC735</strain>
    </source>
</reference>